<evidence type="ECO:0000256" key="1">
    <source>
        <dbReference type="ARBA" id="ARBA00009805"/>
    </source>
</evidence>
<evidence type="ECO:0000313" key="14">
    <source>
        <dbReference type="EMBL" id="CAL6088087.1"/>
    </source>
</evidence>
<evidence type="ECO:0000256" key="8">
    <source>
        <dbReference type="ARBA" id="ARBA00023274"/>
    </source>
</evidence>
<keyword evidence="8 9" id="KW-0687">Ribonucleoprotein</keyword>
<keyword evidence="7 9" id="KW-0689">Ribosomal protein</keyword>
<evidence type="ECO:0000256" key="3">
    <source>
        <dbReference type="ARBA" id="ARBA00022730"/>
    </source>
</evidence>
<dbReference type="AlphaFoldDB" id="A0AA86PG20"/>
<protein>
    <recommendedName>
        <fullName evidence="9">Ribosomal protein L37</fullName>
    </recommendedName>
</protein>
<dbReference type="InterPro" id="IPR011332">
    <property type="entry name" value="Ribosomal_zn-bd"/>
</dbReference>
<dbReference type="GO" id="GO:0022625">
    <property type="term" value="C:cytosolic large ribosomal subunit"/>
    <property type="evidence" value="ECO:0007669"/>
    <property type="project" value="TreeGrafter"/>
</dbReference>
<dbReference type="EMBL" id="CAXDID020000048">
    <property type="protein sequence ID" value="CAL6003852.1"/>
    <property type="molecule type" value="Genomic_DNA"/>
</dbReference>
<sequence>MTKGTTSHGERHHRLHTICPRCGSHSLHRSKGVCSSCAYPAPKMRKYNWSMKALRRRTTGVGRMEHLKEVQRKFSAGTLNK</sequence>
<dbReference type="InterPro" id="IPR011331">
    <property type="entry name" value="Ribosomal_eL37/eL43"/>
</dbReference>
<dbReference type="InterPro" id="IPR001569">
    <property type="entry name" value="Ribosomal_eL37"/>
</dbReference>
<reference evidence="12 15" key="2">
    <citation type="submission" date="2024-07" db="EMBL/GenBank/DDBJ databases">
        <authorList>
            <person name="Akdeniz Z."/>
        </authorList>
    </citation>
    <scope>NUCLEOTIDE SEQUENCE [LARGE SCALE GENOMIC DNA]</scope>
</reference>
<keyword evidence="3 9" id="KW-0699">rRNA-binding</keyword>
<comment type="similarity">
    <text evidence="1 9">Belongs to the eukaryotic ribosomal protein eL37 family.</text>
</comment>
<comment type="caution">
    <text evidence="10">The sequence shown here is derived from an EMBL/GenBank/DDBJ whole genome shotgun (WGS) entry which is preliminary data.</text>
</comment>
<keyword evidence="15" id="KW-1185">Reference proteome</keyword>
<dbReference type="Pfam" id="PF01907">
    <property type="entry name" value="Ribosomal_L37e"/>
    <property type="match status" value="1"/>
</dbReference>
<keyword evidence="5 9" id="KW-0862">Zinc</keyword>
<dbReference type="EMBL" id="CAXDID020000405">
    <property type="protein sequence ID" value="CAL6088087.1"/>
    <property type="molecule type" value="Genomic_DNA"/>
</dbReference>
<name>A0AA86PG20_9EUKA</name>
<dbReference type="PANTHER" id="PTHR10768:SF0">
    <property type="entry name" value="RIBOSOMAL PROTEIN L37"/>
    <property type="match status" value="1"/>
</dbReference>
<dbReference type="PANTHER" id="PTHR10768">
    <property type="entry name" value="60S RIBOSOMAL PROTEIN L37"/>
    <property type="match status" value="1"/>
</dbReference>
<dbReference type="PROSITE" id="PS01077">
    <property type="entry name" value="RIBOSOMAL_L37E"/>
    <property type="match status" value="1"/>
</dbReference>
<evidence type="ECO:0000313" key="15">
    <source>
        <dbReference type="Proteomes" id="UP001642409"/>
    </source>
</evidence>
<evidence type="ECO:0000313" key="10">
    <source>
        <dbReference type="EMBL" id="CAI9938311.1"/>
    </source>
</evidence>
<dbReference type="GO" id="GO:0008270">
    <property type="term" value="F:zinc ion binding"/>
    <property type="evidence" value="ECO:0007669"/>
    <property type="project" value="UniProtKB-KW"/>
</dbReference>
<dbReference type="EMBL" id="CAXDID020000025">
    <property type="protein sequence ID" value="CAL5990618.1"/>
    <property type="molecule type" value="Genomic_DNA"/>
</dbReference>
<comment type="function">
    <text evidence="9">Component of the large ribosomal subunit. The ribosome is a large ribonucleoprotein complex responsible for the synthesis of proteins in the cell.</text>
</comment>
<evidence type="ECO:0000256" key="6">
    <source>
        <dbReference type="ARBA" id="ARBA00022884"/>
    </source>
</evidence>
<proteinExistence type="inferred from homology"/>
<keyword evidence="4" id="KW-0863">Zinc-finger</keyword>
<evidence type="ECO:0000256" key="9">
    <source>
        <dbReference type="RuleBase" id="RU000576"/>
    </source>
</evidence>
<dbReference type="EMBL" id="CATOUU010000953">
    <property type="protein sequence ID" value="CAI9962486.1"/>
    <property type="molecule type" value="Genomic_DNA"/>
</dbReference>
<organism evidence="10">
    <name type="scientific">Hexamita inflata</name>
    <dbReference type="NCBI Taxonomy" id="28002"/>
    <lineage>
        <taxon>Eukaryota</taxon>
        <taxon>Metamonada</taxon>
        <taxon>Diplomonadida</taxon>
        <taxon>Hexamitidae</taxon>
        <taxon>Hexamitinae</taxon>
        <taxon>Hexamita</taxon>
    </lineage>
</organism>
<evidence type="ECO:0000256" key="4">
    <source>
        <dbReference type="ARBA" id="ARBA00022771"/>
    </source>
</evidence>
<evidence type="ECO:0000313" key="13">
    <source>
        <dbReference type="EMBL" id="CAL6003852.1"/>
    </source>
</evidence>
<dbReference type="InterPro" id="IPR018267">
    <property type="entry name" value="Ribosomal_eL37_CS"/>
</dbReference>
<dbReference type="EMBL" id="CATOUU010000654">
    <property type="protein sequence ID" value="CAI9938311.1"/>
    <property type="molecule type" value="Genomic_DNA"/>
</dbReference>
<gene>
    <name evidence="12" type="ORF">HINF_LOCUS11450</name>
    <name evidence="13" type="ORF">HINF_LOCUS18599</name>
    <name evidence="10" type="ORF">HINF_LOCUS25956</name>
    <name evidence="11" type="ORF">HINF_LOCUS50131</name>
    <name evidence="14" type="ORF">HINF_LOCUS63957</name>
</gene>
<evidence type="ECO:0000256" key="2">
    <source>
        <dbReference type="ARBA" id="ARBA00022723"/>
    </source>
</evidence>
<dbReference type="Proteomes" id="UP001642409">
    <property type="component" value="Unassembled WGS sequence"/>
</dbReference>
<accession>A0AA86PG20</accession>
<dbReference type="GO" id="GO:0019843">
    <property type="term" value="F:rRNA binding"/>
    <property type="evidence" value="ECO:0007669"/>
    <property type="project" value="UniProtKB-KW"/>
</dbReference>
<reference evidence="10" key="1">
    <citation type="submission" date="2023-06" db="EMBL/GenBank/DDBJ databases">
        <authorList>
            <person name="Kurt Z."/>
        </authorList>
    </citation>
    <scope>NUCLEOTIDE SEQUENCE</scope>
</reference>
<keyword evidence="2 9" id="KW-0479">Metal-binding</keyword>
<evidence type="ECO:0000313" key="11">
    <source>
        <dbReference type="EMBL" id="CAI9962486.1"/>
    </source>
</evidence>
<evidence type="ECO:0000313" key="12">
    <source>
        <dbReference type="EMBL" id="CAL5990618.1"/>
    </source>
</evidence>
<dbReference type="GO" id="GO:0003735">
    <property type="term" value="F:structural constituent of ribosome"/>
    <property type="evidence" value="ECO:0007669"/>
    <property type="project" value="InterPro"/>
</dbReference>
<keyword evidence="6 9" id="KW-0694">RNA-binding</keyword>
<evidence type="ECO:0000256" key="7">
    <source>
        <dbReference type="ARBA" id="ARBA00022980"/>
    </source>
</evidence>
<evidence type="ECO:0000256" key="5">
    <source>
        <dbReference type="ARBA" id="ARBA00022833"/>
    </source>
</evidence>
<dbReference type="SUPFAM" id="SSF57829">
    <property type="entry name" value="Zn-binding ribosomal proteins"/>
    <property type="match status" value="1"/>
</dbReference>
<dbReference type="Gene3D" id="2.20.25.30">
    <property type="match status" value="1"/>
</dbReference>
<dbReference type="GO" id="GO:0006412">
    <property type="term" value="P:translation"/>
    <property type="evidence" value="ECO:0007669"/>
    <property type="project" value="InterPro"/>
</dbReference>